<gene>
    <name evidence="1" type="ORF">GCM10025760_06910</name>
</gene>
<organism evidence="1 2">
    <name type="scientific">Microbacterium yannicii</name>
    <dbReference type="NCBI Taxonomy" id="671622"/>
    <lineage>
        <taxon>Bacteria</taxon>
        <taxon>Bacillati</taxon>
        <taxon>Actinomycetota</taxon>
        <taxon>Actinomycetes</taxon>
        <taxon>Micrococcales</taxon>
        <taxon>Microbacteriaceae</taxon>
        <taxon>Microbacterium</taxon>
    </lineage>
</organism>
<evidence type="ECO:0008006" key="3">
    <source>
        <dbReference type="Google" id="ProtNLM"/>
    </source>
</evidence>
<keyword evidence="2" id="KW-1185">Reference proteome</keyword>
<dbReference type="Proteomes" id="UP001501407">
    <property type="component" value="Unassembled WGS sequence"/>
</dbReference>
<comment type="caution">
    <text evidence="1">The sequence shown here is derived from an EMBL/GenBank/DDBJ whole genome shotgun (WGS) entry which is preliminary data.</text>
</comment>
<evidence type="ECO:0000313" key="2">
    <source>
        <dbReference type="Proteomes" id="UP001501407"/>
    </source>
</evidence>
<sequence length="108" mass="11112">MDGVQLNLARLLEAGSRLTSVKSEFENASANARGLADAVGHDGLADALIDFADKWDDTRKDMVANIGTLAEASTGIAEAFGQLDSEYANALSGDGAAPPAGGHRPEVL</sequence>
<name>A0ABP9M1P6_9MICO</name>
<evidence type="ECO:0000313" key="1">
    <source>
        <dbReference type="EMBL" id="GAA5086677.1"/>
    </source>
</evidence>
<reference evidence="2" key="1">
    <citation type="journal article" date="2019" name="Int. J. Syst. Evol. Microbiol.">
        <title>The Global Catalogue of Microorganisms (GCM) 10K type strain sequencing project: providing services to taxonomists for standard genome sequencing and annotation.</title>
        <authorList>
            <consortium name="The Broad Institute Genomics Platform"/>
            <consortium name="The Broad Institute Genome Sequencing Center for Infectious Disease"/>
            <person name="Wu L."/>
            <person name="Ma J."/>
        </authorList>
    </citation>
    <scope>NUCLEOTIDE SEQUENCE [LARGE SCALE GENOMIC DNA]</scope>
    <source>
        <strain evidence="2">JCM 18959</strain>
    </source>
</reference>
<proteinExistence type="predicted"/>
<protein>
    <recommendedName>
        <fullName evidence="3">WXG100 family type VII secretion target</fullName>
    </recommendedName>
</protein>
<dbReference type="EMBL" id="BAABKZ010000001">
    <property type="protein sequence ID" value="GAA5086677.1"/>
    <property type="molecule type" value="Genomic_DNA"/>
</dbReference>
<accession>A0ABP9M1P6</accession>